<dbReference type="InterPro" id="IPR001623">
    <property type="entry name" value="DnaJ_domain"/>
</dbReference>
<dbReference type="InterPro" id="IPR056453">
    <property type="entry name" value="HTH_DNAJC9"/>
</dbReference>
<accession>A0A423WJS1</accession>
<protein>
    <recommendedName>
        <fullName evidence="2">J domain-containing protein</fullName>
    </recommendedName>
</protein>
<dbReference type="OrthoDB" id="110024at2759"/>
<evidence type="ECO:0000313" key="4">
    <source>
        <dbReference type="Proteomes" id="UP000284375"/>
    </source>
</evidence>
<organism evidence="3 4">
    <name type="scientific">Cytospora chrysosperma</name>
    <name type="common">Cytospora canker fungus</name>
    <name type="synonym">Sphaeria chrysosperma</name>
    <dbReference type="NCBI Taxonomy" id="252740"/>
    <lineage>
        <taxon>Eukaryota</taxon>
        <taxon>Fungi</taxon>
        <taxon>Dikarya</taxon>
        <taxon>Ascomycota</taxon>
        <taxon>Pezizomycotina</taxon>
        <taxon>Sordariomycetes</taxon>
        <taxon>Sordariomycetidae</taxon>
        <taxon>Diaporthales</taxon>
        <taxon>Cytosporaceae</taxon>
        <taxon>Cytospora</taxon>
    </lineage>
</organism>
<dbReference type="GO" id="GO:0005737">
    <property type="term" value="C:cytoplasm"/>
    <property type="evidence" value="ECO:0007669"/>
    <property type="project" value="TreeGrafter"/>
</dbReference>
<dbReference type="Proteomes" id="UP000284375">
    <property type="component" value="Unassembled WGS sequence"/>
</dbReference>
<dbReference type="InterPro" id="IPR052594">
    <property type="entry name" value="J_domain-containing_protein"/>
</dbReference>
<sequence length="321" mass="35048">MTPKMSDIEDNMDAELPVIDPYEVLGLERTATADQIKSAYRKAALKNHPDKVPEAQKATAHTTFQAIALAYAVLSSPARRARYDATGSTSESIVDSEGFNWSDFYRSQFAEAISSDAIARFAAAYKGGDEERDDVLAAYEAHEGDMGRVYESVMLSDVLEDDERFRRIIDAAIASGDVEAYRAYTHESKSKRQARVRAAQGEAAEAEEYAKELGVHDKLFGGDKGDGKVGKGKGKAKGKAKGKENSEDALAALIRGRQKERGEDFLDHLAEKYAGGSKKSRTKRKVEEEPDEEAFQAAAARLGKKKASDGPAPKATTKSRR</sequence>
<feature type="compositionally biased region" description="Basic residues" evidence="1">
    <location>
        <begin position="230"/>
        <end position="240"/>
    </location>
</feature>
<evidence type="ECO:0000256" key="1">
    <source>
        <dbReference type="SAM" id="MobiDB-lite"/>
    </source>
</evidence>
<dbReference type="PRINTS" id="PR00625">
    <property type="entry name" value="JDOMAIN"/>
</dbReference>
<dbReference type="SUPFAM" id="SSF46565">
    <property type="entry name" value="Chaperone J-domain"/>
    <property type="match status" value="1"/>
</dbReference>
<dbReference type="GO" id="GO:0005634">
    <property type="term" value="C:nucleus"/>
    <property type="evidence" value="ECO:0007669"/>
    <property type="project" value="TreeGrafter"/>
</dbReference>
<feature type="compositionally biased region" description="Basic and acidic residues" evidence="1">
    <location>
        <begin position="220"/>
        <end position="229"/>
    </location>
</feature>
<name>A0A423WJS1_CYTCH</name>
<proteinExistence type="predicted"/>
<gene>
    <name evidence="3" type="ORF">VSDG_01466</name>
</gene>
<feature type="domain" description="J" evidence="2">
    <location>
        <begin position="20"/>
        <end position="87"/>
    </location>
</feature>
<evidence type="ECO:0000313" key="3">
    <source>
        <dbReference type="EMBL" id="ROW03439.1"/>
    </source>
</evidence>
<comment type="caution">
    <text evidence="3">The sequence shown here is derived from an EMBL/GenBank/DDBJ whole genome shotgun (WGS) entry which is preliminary data.</text>
</comment>
<dbReference type="Pfam" id="PF23302">
    <property type="entry name" value="HTH_DNAJC9"/>
    <property type="match status" value="1"/>
</dbReference>
<keyword evidence="4" id="KW-1185">Reference proteome</keyword>
<reference evidence="3 4" key="1">
    <citation type="submission" date="2015-09" db="EMBL/GenBank/DDBJ databases">
        <title>Host preference determinants of Valsa canker pathogens revealed by comparative genomics.</title>
        <authorList>
            <person name="Yin Z."/>
            <person name="Huang L."/>
        </authorList>
    </citation>
    <scope>NUCLEOTIDE SEQUENCE [LARGE SCALE GENOMIC DNA]</scope>
    <source>
        <strain evidence="3 4">YSFL</strain>
    </source>
</reference>
<feature type="compositionally biased region" description="Basic and acidic residues" evidence="1">
    <location>
        <begin position="257"/>
        <end position="271"/>
    </location>
</feature>
<dbReference type="EMBL" id="LJZO01000003">
    <property type="protein sequence ID" value="ROW03439.1"/>
    <property type="molecule type" value="Genomic_DNA"/>
</dbReference>
<evidence type="ECO:0000259" key="2">
    <source>
        <dbReference type="PROSITE" id="PS50076"/>
    </source>
</evidence>
<dbReference type="AlphaFoldDB" id="A0A423WJS1"/>
<dbReference type="FunFam" id="1.10.287.110:FF:000110">
    <property type="entry name" value="DnaJ domain protein (AFU_orthologue AFUA_2G13210)"/>
    <property type="match status" value="1"/>
</dbReference>
<dbReference type="Pfam" id="PF00226">
    <property type="entry name" value="DnaJ"/>
    <property type="match status" value="1"/>
</dbReference>
<dbReference type="Gene3D" id="1.10.287.110">
    <property type="entry name" value="DnaJ domain"/>
    <property type="match status" value="1"/>
</dbReference>
<dbReference type="InterPro" id="IPR036869">
    <property type="entry name" value="J_dom_sf"/>
</dbReference>
<dbReference type="GO" id="GO:0031072">
    <property type="term" value="F:heat shock protein binding"/>
    <property type="evidence" value="ECO:0007669"/>
    <property type="project" value="TreeGrafter"/>
</dbReference>
<dbReference type="CDD" id="cd06257">
    <property type="entry name" value="DnaJ"/>
    <property type="match status" value="1"/>
</dbReference>
<dbReference type="PROSITE" id="PS50076">
    <property type="entry name" value="DNAJ_2"/>
    <property type="match status" value="1"/>
</dbReference>
<dbReference type="PANTHER" id="PTHR44144:SF1">
    <property type="entry name" value="DNAJ HOMOLOG SUBFAMILY C MEMBER 9"/>
    <property type="match status" value="1"/>
</dbReference>
<feature type="region of interest" description="Disordered" evidence="1">
    <location>
        <begin position="220"/>
        <end position="321"/>
    </location>
</feature>
<dbReference type="PANTHER" id="PTHR44144">
    <property type="entry name" value="DNAJ HOMOLOG SUBFAMILY C MEMBER 9"/>
    <property type="match status" value="1"/>
</dbReference>
<dbReference type="SMART" id="SM00271">
    <property type="entry name" value="DnaJ"/>
    <property type="match status" value="1"/>
</dbReference>